<feature type="domain" description="6-phosphogluconate dehydrogenase C-terminal" evidence="10">
    <location>
        <begin position="184"/>
        <end position="472"/>
    </location>
</feature>
<dbReference type="InterPro" id="IPR006184">
    <property type="entry name" value="6PGdom_BS"/>
</dbReference>
<reference evidence="11" key="1">
    <citation type="journal article" date="2014" name="Int. J. Syst. Evol. Microbiol.">
        <title>Complete genome sequence of Corynebacterium casei LMG S-19264T (=DSM 44701T), isolated from a smear-ripened cheese.</title>
        <authorList>
            <consortium name="US DOE Joint Genome Institute (JGI-PGF)"/>
            <person name="Walter F."/>
            <person name="Albersmeier A."/>
            <person name="Kalinowski J."/>
            <person name="Ruckert C."/>
        </authorList>
    </citation>
    <scope>NUCLEOTIDE SEQUENCE</scope>
    <source>
        <strain evidence="11">CGMCC 1.12813</strain>
    </source>
</reference>
<feature type="binding site" evidence="8">
    <location>
        <begin position="39"/>
        <end position="41"/>
    </location>
    <ligand>
        <name>NADP(+)</name>
        <dbReference type="ChEBI" id="CHEBI:58349"/>
    </ligand>
</feature>
<dbReference type="FunFam" id="1.10.1040.10:FF:000002">
    <property type="entry name" value="6-phosphogluconate dehydrogenase, decarboxylating"/>
    <property type="match status" value="1"/>
</dbReference>
<dbReference type="EMBL" id="BMGB01000002">
    <property type="protein sequence ID" value="GGB14721.1"/>
    <property type="molecule type" value="Genomic_DNA"/>
</dbReference>
<dbReference type="PRINTS" id="PR00076">
    <property type="entry name" value="6PGDHDRGNASE"/>
</dbReference>
<dbReference type="PROSITE" id="PS00461">
    <property type="entry name" value="6PGD"/>
    <property type="match status" value="1"/>
</dbReference>
<evidence type="ECO:0000313" key="11">
    <source>
        <dbReference type="EMBL" id="GGB14721.1"/>
    </source>
</evidence>
<dbReference type="FunFam" id="1.20.5.320:FF:000004">
    <property type="entry name" value="6-phosphogluconate dehydrogenase, decarboxylating"/>
    <property type="match status" value="1"/>
</dbReference>
<dbReference type="RefSeq" id="WP_188511716.1">
    <property type="nucleotide sequence ID" value="NZ_BMGB01000002.1"/>
</dbReference>
<feature type="binding site" description="in other chain" evidence="7">
    <location>
        <begin position="134"/>
        <end position="136"/>
    </location>
    <ligand>
        <name>substrate</name>
        <note>ligand shared between dimeric partners</note>
    </ligand>
</feature>
<accession>A0A916SUL8</accession>
<keyword evidence="5 9" id="KW-0570">Pentose shunt</keyword>
<evidence type="ECO:0000313" key="12">
    <source>
        <dbReference type="Proteomes" id="UP000606922"/>
    </source>
</evidence>
<evidence type="ECO:0000256" key="1">
    <source>
        <dbReference type="ARBA" id="ARBA00008419"/>
    </source>
</evidence>
<dbReference type="PANTHER" id="PTHR11811">
    <property type="entry name" value="6-PHOSPHOGLUCONATE DEHYDROGENASE"/>
    <property type="match status" value="1"/>
</dbReference>
<feature type="active site" description="Proton acceptor" evidence="6">
    <location>
        <position position="188"/>
    </location>
</feature>
<keyword evidence="4 9" id="KW-0311">Gluconate utilization</keyword>
<dbReference type="InterPro" id="IPR008927">
    <property type="entry name" value="6-PGluconate_DH-like_C_sf"/>
</dbReference>
<feature type="binding site" description="in other chain" evidence="7">
    <location>
        <position position="266"/>
    </location>
    <ligand>
        <name>substrate</name>
        <note>ligand shared between dimeric partners</note>
    </ligand>
</feature>
<dbReference type="InterPro" id="IPR006183">
    <property type="entry name" value="Pgluconate_DH"/>
</dbReference>
<feature type="binding site" evidence="7">
    <location>
        <position position="456"/>
    </location>
    <ligand>
        <name>substrate</name>
        <note>ligand shared between dimeric partners</note>
    </ligand>
</feature>
<comment type="similarity">
    <text evidence="1 5 9">Belongs to the 6-phosphogluconate dehydrogenase family.</text>
</comment>
<sequence>MAEATQAQANIGVVGMAVMGSNLARNLASREGNTVAIFNRSYEKTQTVLDEHPEAEFLPASSYEEFAASLSKPRTAIIMVQAGRGTDAVIDALTEVFEPGDIIVDGGNALFTDTIRREKAVRETGINFVGAGISGGEEGALLGPSIMPGGSAEAWETLGPILKSIAAVVDGEPCVTHVGTDGAGHFVKMIHNGIEYADMQLIGEAYDLIRRGTGKTPAEISEIFTEWNKGELESYLIEITAEVLRQVDAKTGKPLVDVILDQAGSKGTGVWTVQTALDLGIPVSGIAEAVFARSVSSKPAQRAAAAALPGPTANPVEDVDGFIEGVRQALYASKVIAYSQGFDAIVAGAEQYGWDIKKGEIAKIWRGGCIIRARFLNRITEAYAENPGLVSLVTAPFFTDVVATTQEAWRNVVADAAHAGIPAPVFASSLAYYDSLRADRLPAALTQGQRDFFGAHTYKRVDMDGTFHTLWSGDRTEIESVDSH</sequence>
<evidence type="ECO:0000256" key="8">
    <source>
        <dbReference type="PIRSR" id="PIRSR000109-3"/>
    </source>
</evidence>
<dbReference type="GO" id="GO:0004616">
    <property type="term" value="F:phosphogluconate dehydrogenase (decarboxylating) activity"/>
    <property type="evidence" value="ECO:0007669"/>
    <property type="project" value="UniProtKB-EC"/>
</dbReference>
<dbReference type="Proteomes" id="UP000606922">
    <property type="component" value="Unassembled WGS sequence"/>
</dbReference>
<dbReference type="EC" id="1.1.1.44" evidence="5 9"/>
<dbReference type="SMART" id="SM01350">
    <property type="entry name" value="6PGD"/>
    <property type="match status" value="1"/>
</dbReference>
<name>A0A916SUL8_9MICO</name>
<evidence type="ECO:0000256" key="7">
    <source>
        <dbReference type="PIRSR" id="PIRSR000109-2"/>
    </source>
</evidence>
<evidence type="ECO:0000256" key="2">
    <source>
        <dbReference type="ARBA" id="ARBA00011738"/>
    </source>
</evidence>
<evidence type="ECO:0000256" key="9">
    <source>
        <dbReference type="RuleBase" id="RU000485"/>
    </source>
</evidence>
<dbReference type="GO" id="GO:0006098">
    <property type="term" value="P:pentose-phosphate shunt"/>
    <property type="evidence" value="ECO:0007669"/>
    <property type="project" value="UniProtKB-KW"/>
</dbReference>
<dbReference type="FunFam" id="3.40.50.720:FF:000007">
    <property type="entry name" value="6-phosphogluconate dehydrogenase, decarboxylating"/>
    <property type="match status" value="1"/>
</dbReference>
<dbReference type="SUPFAM" id="SSF51735">
    <property type="entry name" value="NAD(P)-binding Rossmann-fold domains"/>
    <property type="match status" value="1"/>
</dbReference>
<feature type="binding site" description="in other chain" evidence="7">
    <location>
        <begin position="191"/>
        <end position="192"/>
    </location>
    <ligand>
        <name>substrate</name>
        <note>ligand shared between dimeric partners</note>
    </ligand>
</feature>
<keyword evidence="5 9" id="KW-0521">NADP</keyword>
<dbReference type="InterPro" id="IPR006113">
    <property type="entry name" value="6PGDH_Gnd/GntZ"/>
</dbReference>
<protein>
    <recommendedName>
        <fullName evidence="5 9">6-phosphogluconate dehydrogenase, decarboxylating</fullName>
        <ecNumber evidence="5 9">1.1.1.44</ecNumber>
    </recommendedName>
</protein>
<dbReference type="Pfam" id="PF00393">
    <property type="entry name" value="6PGD"/>
    <property type="match status" value="1"/>
</dbReference>
<dbReference type="SUPFAM" id="SSF48179">
    <property type="entry name" value="6-phosphogluconate dehydrogenase C-terminal domain-like"/>
    <property type="match status" value="1"/>
</dbReference>
<evidence type="ECO:0000256" key="6">
    <source>
        <dbReference type="PIRSR" id="PIRSR000109-1"/>
    </source>
</evidence>
<comment type="catalytic activity">
    <reaction evidence="5 9">
        <text>6-phospho-D-gluconate + NADP(+) = D-ribulose 5-phosphate + CO2 + NADPH</text>
        <dbReference type="Rhea" id="RHEA:10116"/>
        <dbReference type="ChEBI" id="CHEBI:16526"/>
        <dbReference type="ChEBI" id="CHEBI:57783"/>
        <dbReference type="ChEBI" id="CHEBI:58121"/>
        <dbReference type="ChEBI" id="CHEBI:58349"/>
        <dbReference type="ChEBI" id="CHEBI:58759"/>
        <dbReference type="EC" id="1.1.1.44"/>
    </reaction>
</comment>
<comment type="caution">
    <text evidence="11">The sequence shown here is derived from an EMBL/GenBank/DDBJ whole genome shotgun (WGS) entry which is preliminary data.</text>
</comment>
<dbReference type="InterPro" id="IPR006114">
    <property type="entry name" value="6PGDH_C"/>
</dbReference>
<feature type="binding site" evidence="7">
    <location>
        <position position="450"/>
    </location>
    <ligand>
        <name>substrate</name>
        <note>ligand shared between dimeric partners</note>
    </ligand>
</feature>
<dbReference type="InterPro" id="IPR013328">
    <property type="entry name" value="6PGD_dom2"/>
</dbReference>
<reference evidence="11" key="2">
    <citation type="submission" date="2020-09" db="EMBL/GenBank/DDBJ databases">
        <authorList>
            <person name="Sun Q."/>
            <person name="Zhou Y."/>
        </authorList>
    </citation>
    <scope>NUCLEOTIDE SEQUENCE</scope>
    <source>
        <strain evidence="11">CGMCC 1.12813</strain>
    </source>
</reference>
<keyword evidence="12" id="KW-1185">Reference proteome</keyword>
<dbReference type="PIRSF" id="PIRSF000109">
    <property type="entry name" value="6PGD"/>
    <property type="match status" value="1"/>
</dbReference>
<comment type="function">
    <text evidence="5">Catalyzes the oxidative decarboxylation of 6-phosphogluconate to ribulose 5-phosphate and CO(2), with concomitant reduction of NADP to NADPH.</text>
</comment>
<feature type="binding site" evidence="8">
    <location>
        <position position="108"/>
    </location>
    <ligand>
        <name>NADP(+)</name>
        <dbReference type="ChEBI" id="CHEBI:58349"/>
    </ligand>
</feature>
<feature type="binding site" description="in other chain" evidence="7">
    <location>
        <position position="293"/>
    </location>
    <ligand>
        <name>substrate</name>
        <note>ligand shared between dimeric partners</note>
    </ligand>
</feature>
<feature type="binding site" evidence="8">
    <location>
        <begin position="15"/>
        <end position="20"/>
    </location>
    <ligand>
        <name>NADP(+)</name>
        <dbReference type="ChEBI" id="CHEBI:58349"/>
    </ligand>
</feature>
<dbReference type="GO" id="GO:0019521">
    <property type="term" value="P:D-gluconate metabolic process"/>
    <property type="evidence" value="ECO:0007669"/>
    <property type="project" value="UniProtKB-KW"/>
</dbReference>
<dbReference type="InterPro" id="IPR006115">
    <property type="entry name" value="6PGDH_NADP-bd"/>
</dbReference>
<dbReference type="Gene3D" id="3.40.50.720">
    <property type="entry name" value="NAD(P)-binding Rossmann-like Domain"/>
    <property type="match status" value="1"/>
</dbReference>
<proteinExistence type="inferred from homology"/>
<comment type="subunit">
    <text evidence="2 5">Homodimer.</text>
</comment>
<keyword evidence="3 5" id="KW-0560">Oxidoreductase</keyword>
<dbReference type="InterPro" id="IPR036291">
    <property type="entry name" value="NAD(P)-bd_dom_sf"/>
</dbReference>
<comment type="pathway">
    <text evidence="5 9">Carbohydrate degradation; pentose phosphate pathway; D-ribulose 5-phosphate from D-glucose 6-phosphate (oxidative stage): step 3/3.</text>
</comment>
<dbReference type="AlphaFoldDB" id="A0A916SUL8"/>
<feature type="binding site" description="in other chain" evidence="7">
    <location>
        <position position="196"/>
    </location>
    <ligand>
        <name>substrate</name>
        <note>ligand shared between dimeric partners</note>
    </ligand>
</feature>
<evidence type="ECO:0000256" key="4">
    <source>
        <dbReference type="ARBA" id="ARBA00023064"/>
    </source>
</evidence>
<dbReference type="NCBIfam" id="NF006765">
    <property type="entry name" value="PRK09287.1"/>
    <property type="match status" value="1"/>
</dbReference>
<dbReference type="NCBIfam" id="TIGR00873">
    <property type="entry name" value="gnd"/>
    <property type="match status" value="1"/>
</dbReference>
<dbReference type="Pfam" id="PF03446">
    <property type="entry name" value="NAD_binding_2"/>
    <property type="match status" value="1"/>
</dbReference>
<dbReference type="Gene3D" id="1.10.1040.10">
    <property type="entry name" value="N-(1-d-carboxylethyl)-l-norvaline Dehydrogenase, domain 2"/>
    <property type="match status" value="1"/>
</dbReference>
<evidence type="ECO:0000256" key="3">
    <source>
        <dbReference type="ARBA" id="ARBA00023002"/>
    </source>
</evidence>
<evidence type="ECO:0000259" key="10">
    <source>
        <dbReference type="SMART" id="SM01350"/>
    </source>
</evidence>
<organism evidence="11 12">
    <name type="scientific">Conyzicola nivalis</name>
    <dbReference type="NCBI Taxonomy" id="1477021"/>
    <lineage>
        <taxon>Bacteria</taxon>
        <taxon>Bacillati</taxon>
        <taxon>Actinomycetota</taxon>
        <taxon>Actinomycetes</taxon>
        <taxon>Micrococcales</taxon>
        <taxon>Microbacteriaceae</taxon>
        <taxon>Conyzicola</taxon>
    </lineage>
</organism>
<gene>
    <name evidence="11" type="ORF">GCM10010979_31650</name>
</gene>
<feature type="binding site" description="in other chain" evidence="7">
    <location>
        <position position="108"/>
    </location>
    <ligand>
        <name>substrate</name>
        <note>ligand shared between dimeric partners</note>
    </ligand>
</feature>
<feature type="binding site" evidence="8">
    <location>
        <begin position="80"/>
        <end position="82"/>
    </location>
    <ligand>
        <name>NADP(+)</name>
        <dbReference type="ChEBI" id="CHEBI:58349"/>
    </ligand>
</feature>
<evidence type="ECO:0000256" key="5">
    <source>
        <dbReference type="PIRNR" id="PIRNR000109"/>
    </source>
</evidence>
<feature type="active site" description="Proton donor" evidence="6">
    <location>
        <position position="195"/>
    </location>
</feature>
<dbReference type="Gene3D" id="1.20.5.320">
    <property type="entry name" value="6-Phosphogluconate Dehydrogenase, domain 3"/>
    <property type="match status" value="1"/>
</dbReference>
<dbReference type="GO" id="GO:0050661">
    <property type="term" value="F:NADP binding"/>
    <property type="evidence" value="ECO:0007669"/>
    <property type="project" value="InterPro"/>
</dbReference>